<proteinExistence type="predicted"/>
<dbReference type="WBParaSite" id="ECPE_0001622101-mRNA-1">
    <property type="protein sequence ID" value="ECPE_0001622101-mRNA-1"/>
    <property type="gene ID" value="ECPE_0001622101"/>
</dbReference>
<evidence type="ECO:0000313" key="2">
    <source>
        <dbReference type="Proteomes" id="UP000272942"/>
    </source>
</evidence>
<dbReference type="AlphaFoldDB" id="A0A183BAE3"/>
<protein>
    <submittedName>
        <fullName evidence="3">Ras-GAP domain-containing protein</fullName>
    </submittedName>
</protein>
<organism evidence="3">
    <name type="scientific">Echinostoma caproni</name>
    <dbReference type="NCBI Taxonomy" id="27848"/>
    <lineage>
        <taxon>Eukaryota</taxon>
        <taxon>Metazoa</taxon>
        <taxon>Spiralia</taxon>
        <taxon>Lophotrochozoa</taxon>
        <taxon>Platyhelminthes</taxon>
        <taxon>Trematoda</taxon>
        <taxon>Digenea</taxon>
        <taxon>Plagiorchiida</taxon>
        <taxon>Echinostomata</taxon>
        <taxon>Echinostomatoidea</taxon>
        <taxon>Echinostomatidae</taxon>
        <taxon>Echinostoma</taxon>
    </lineage>
</organism>
<gene>
    <name evidence="1" type="ORF">ECPE_LOCUS16178</name>
</gene>
<accession>A0A183BAE3</accession>
<dbReference type="Proteomes" id="UP000272942">
    <property type="component" value="Unassembled WGS sequence"/>
</dbReference>
<reference evidence="3" key="1">
    <citation type="submission" date="2016-06" db="UniProtKB">
        <authorList>
            <consortium name="WormBaseParasite"/>
        </authorList>
    </citation>
    <scope>IDENTIFICATION</scope>
</reference>
<name>A0A183BAE3_9TREM</name>
<evidence type="ECO:0000313" key="3">
    <source>
        <dbReference type="WBParaSite" id="ECPE_0001622101-mRNA-1"/>
    </source>
</evidence>
<keyword evidence="2" id="KW-1185">Reference proteome</keyword>
<evidence type="ECO:0000313" key="1">
    <source>
        <dbReference type="EMBL" id="VDP93450.1"/>
    </source>
</evidence>
<dbReference type="OrthoDB" id="28245at2759"/>
<reference evidence="1 2" key="2">
    <citation type="submission" date="2018-11" db="EMBL/GenBank/DDBJ databases">
        <authorList>
            <consortium name="Pathogen Informatics"/>
        </authorList>
    </citation>
    <scope>NUCLEOTIDE SEQUENCE [LARGE SCALE GENOMIC DNA]</scope>
    <source>
        <strain evidence="1 2">Egypt</strain>
    </source>
</reference>
<sequence>MNLTSDNSKMYNQLLTLVSQVLYALSTQYFNAVSNRITNCLALAAQDESSGDPANELELIQHLNLDMRKLCRLIFGNFVLISTVLNPVFIVRDLQSISFLEEIYLAPFGSIPRTKYCERLFFLFSSLCAESGRKKLLVWPLQIMLLVLCPKILEEIINAENGAPLSPEHQKKKQFVDEVRKALSSHGHGSGGGKPVLTEAALLAAVNLCKASTYININDRNNILFILVHSVYADLQVRLFFTYFHLTWVFNNSVSNRKVIFIILSFSHVLY</sequence>
<dbReference type="EMBL" id="UZAN01063264">
    <property type="protein sequence ID" value="VDP93450.1"/>
    <property type="molecule type" value="Genomic_DNA"/>
</dbReference>